<dbReference type="EMBL" id="CP003326">
    <property type="protein sequence ID" value="AFS78651.1"/>
    <property type="molecule type" value="Genomic_DNA"/>
</dbReference>
<name>K0B1S7_GOTA9</name>
<dbReference type="Proteomes" id="UP000006094">
    <property type="component" value="Chromosome"/>
</dbReference>
<feature type="transmembrane region" description="Helical" evidence="1">
    <location>
        <begin position="7"/>
        <end position="31"/>
    </location>
</feature>
<gene>
    <name evidence="2" type="ordered locus">Curi_c16440</name>
</gene>
<reference evidence="2 3" key="1">
    <citation type="journal article" date="2012" name="PLoS ONE">
        <title>The purine-utilizing bacterium Clostridium acidurici 9a: a genome-guided metabolic reconsideration.</title>
        <authorList>
            <person name="Hartwich K."/>
            <person name="Poehlein A."/>
            <person name="Daniel R."/>
        </authorList>
    </citation>
    <scope>NUCLEOTIDE SEQUENCE [LARGE SCALE GENOMIC DNA]</scope>
    <source>
        <strain evidence="3">ATCC 7906 / DSM 604 / BCRC 14475 / CIP 104303 / KCTC 5404 / NCIMB 10678 / 9a</strain>
    </source>
</reference>
<accession>K0B1S7</accession>
<dbReference type="KEGG" id="cad:Curi_c16440"/>
<feature type="transmembrane region" description="Helical" evidence="1">
    <location>
        <begin position="43"/>
        <end position="63"/>
    </location>
</feature>
<keyword evidence="1" id="KW-0472">Membrane</keyword>
<dbReference type="HOGENOM" id="CLU_2407963_0_0_9"/>
<evidence type="ECO:0000313" key="3">
    <source>
        <dbReference type="Proteomes" id="UP000006094"/>
    </source>
</evidence>
<protein>
    <submittedName>
        <fullName evidence="2">Membrane protein</fullName>
    </submittedName>
</protein>
<dbReference type="AlphaFoldDB" id="K0B1S7"/>
<evidence type="ECO:0000256" key="1">
    <source>
        <dbReference type="SAM" id="Phobius"/>
    </source>
</evidence>
<keyword evidence="3" id="KW-1185">Reference proteome</keyword>
<dbReference type="RefSeq" id="WP_014967787.1">
    <property type="nucleotide sequence ID" value="NC_018664.1"/>
</dbReference>
<evidence type="ECO:0000313" key="2">
    <source>
        <dbReference type="EMBL" id="AFS78651.1"/>
    </source>
</evidence>
<sequence length="92" mass="10349">MRSFAKYVLASLLLSTALSILIAYYTNVIWYSNMNLVAKSTLMITPVMIVALYSITHGFFPLIIEFMNGNLKTKLLIISIIAILFKLKASGW</sequence>
<keyword evidence="1" id="KW-0812">Transmembrane</keyword>
<organism evidence="2 3">
    <name type="scientific">Gottschalkia acidurici (strain ATCC 7906 / DSM 604 / BCRC 14475 / CIP 104303 / KCTC 5404 / NCIMB 10678 / 9a)</name>
    <name type="common">Clostridium acidurici</name>
    <dbReference type="NCBI Taxonomy" id="1128398"/>
    <lineage>
        <taxon>Bacteria</taxon>
        <taxon>Bacillati</taxon>
        <taxon>Bacillota</taxon>
        <taxon>Tissierellia</taxon>
        <taxon>Tissierellales</taxon>
        <taxon>Gottschalkiaceae</taxon>
        <taxon>Gottschalkia</taxon>
    </lineage>
</organism>
<proteinExistence type="predicted"/>
<keyword evidence="1" id="KW-1133">Transmembrane helix</keyword>